<accession>A0A4R1YSW0</accession>
<protein>
    <submittedName>
        <fullName evidence="2">SnoaL-like protein</fullName>
    </submittedName>
</protein>
<organism evidence="2 3">
    <name type="scientific">Rhodovulum steppense</name>
    <dbReference type="NCBI Taxonomy" id="540251"/>
    <lineage>
        <taxon>Bacteria</taxon>
        <taxon>Pseudomonadati</taxon>
        <taxon>Pseudomonadota</taxon>
        <taxon>Alphaproteobacteria</taxon>
        <taxon>Rhodobacterales</taxon>
        <taxon>Paracoccaceae</taxon>
        <taxon>Rhodovulum</taxon>
    </lineage>
</organism>
<dbReference type="Proteomes" id="UP000295277">
    <property type="component" value="Unassembled WGS sequence"/>
</dbReference>
<comment type="caution">
    <text evidence="2">The sequence shown here is derived from an EMBL/GenBank/DDBJ whole genome shotgun (WGS) entry which is preliminary data.</text>
</comment>
<dbReference type="SUPFAM" id="SSF54427">
    <property type="entry name" value="NTF2-like"/>
    <property type="match status" value="1"/>
</dbReference>
<gene>
    <name evidence="2" type="ORF">EV216_11415</name>
</gene>
<keyword evidence="3" id="KW-1185">Reference proteome</keyword>
<dbReference type="InterPro" id="IPR032710">
    <property type="entry name" value="NTF2-like_dom_sf"/>
</dbReference>
<proteinExistence type="predicted"/>
<evidence type="ECO:0000259" key="1">
    <source>
        <dbReference type="Pfam" id="PF12680"/>
    </source>
</evidence>
<reference evidence="2 3" key="1">
    <citation type="submission" date="2019-03" db="EMBL/GenBank/DDBJ databases">
        <title>Genomic Encyclopedia of Type Strains, Phase IV (KMG-IV): sequencing the most valuable type-strain genomes for metagenomic binning, comparative biology and taxonomic classification.</title>
        <authorList>
            <person name="Goeker M."/>
        </authorList>
    </citation>
    <scope>NUCLEOTIDE SEQUENCE [LARGE SCALE GENOMIC DNA]</scope>
    <source>
        <strain evidence="2 3">DSM 21153</strain>
    </source>
</reference>
<evidence type="ECO:0000313" key="2">
    <source>
        <dbReference type="EMBL" id="TCM83359.1"/>
    </source>
</evidence>
<dbReference type="Pfam" id="PF12680">
    <property type="entry name" value="SnoaL_2"/>
    <property type="match status" value="1"/>
</dbReference>
<name>A0A4R1YSW0_9RHOB</name>
<dbReference type="OrthoDB" id="7844074at2"/>
<feature type="domain" description="SnoaL-like" evidence="1">
    <location>
        <begin position="8"/>
        <end position="109"/>
    </location>
</feature>
<dbReference type="RefSeq" id="WP_132695321.1">
    <property type="nucleotide sequence ID" value="NZ_SLVM01000014.1"/>
</dbReference>
<dbReference type="EMBL" id="SLVM01000014">
    <property type="protein sequence ID" value="TCM83359.1"/>
    <property type="molecule type" value="Genomic_DNA"/>
</dbReference>
<dbReference type="InterPro" id="IPR037401">
    <property type="entry name" value="SnoaL-like"/>
</dbReference>
<evidence type="ECO:0000313" key="3">
    <source>
        <dbReference type="Proteomes" id="UP000295277"/>
    </source>
</evidence>
<dbReference type="Gene3D" id="3.10.450.50">
    <property type="match status" value="1"/>
</dbReference>
<dbReference type="AlphaFoldDB" id="A0A4R1YSW0"/>
<sequence length="141" mass="15568">MNRTERLEDWYRRVYLEGDFEAVGSLFNDNTKAAGLIDDMQVGPEDIGVFAMALVNLVEAPQLRIVKTVESGDWLAALIECSAVRPGDGKPVRAMGQLMARYEGDRIAEAYNSFDFIAFFEQLGLLPSDSVVIGMSGQKIS</sequence>